<feature type="region of interest" description="Disordered" evidence="1">
    <location>
        <begin position="24"/>
        <end position="63"/>
    </location>
</feature>
<reference evidence="2 3" key="1">
    <citation type="journal article" date="2018" name="BMC Genomics">
        <title>The genome of Naegleria lovaniensis, the basis for a comparative approach to unravel pathogenicity factors of the human pathogenic amoeba N. fowleri.</title>
        <authorList>
            <person name="Liechti N."/>
            <person name="Schurch N."/>
            <person name="Bruggmann R."/>
            <person name="Wittwer M."/>
        </authorList>
    </citation>
    <scope>NUCLEOTIDE SEQUENCE [LARGE SCALE GENOMIC DNA]</scope>
    <source>
        <strain evidence="2 3">ATCC 30569</strain>
    </source>
</reference>
<evidence type="ECO:0000256" key="1">
    <source>
        <dbReference type="SAM" id="MobiDB-lite"/>
    </source>
</evidence>
<gene>
    <name evidence="2" type="ORF">C9374_009528</name>
</gene>
<sequence>MFNNYLNSSTEQLSRSTLSELMVLQTPSTSSKQQKESPSNRIGLFSDNVSSTPLKSGDTSNGSSSIASTMLAVTSKFIEKTPSIVKSEARNLIKRLENSLDEPLEALEQLYNLSMFCKFHDLVHPEPTYLFLVSHRQSMVQDCGIISTLTLVLKTKENRFKELAARALQLYAQDGEECCIAMKRLNMCNSSLEIITKTDELNVKIPVVGLVYWLCQNPSCKKEFVDLGADTFLRDIANKNKDPLLSKYLNYVLHSLSFKVKSREELLNEILLQQQEQSLLMSSLSKDDKSLLNNSSSQITTEKIFTPYVTPSPRHFFNLARANPATTSPTRKKLEFSTPSKAISDQKSSSSTSFSQTELKPELVYEESSTETEEEASFKK</sequence>
<protein>
    <submittedName>
        <fullName evidence="2">Uncharacterized protein</fullName>
    </submittedName>
</protein>
<dbReference type="Proteomes" id="UP000816034">
    <property type="component" value="Unassembled WGS sequence"/>
</dbReference>
<dbReference type="InterPro" id="IPR016024">
    <property type="entry name" value="ARM-type_fold"/>
</dbReference>
<proteinExistence type="predicted"/>
<dbReference type="EMBL" id="PYSW02000003">
    <property type="protein sequence ID" value="KAG2392951.1"/>
    <property type="molecule type" value="Genomic_DNA"/>
</dbReference>
<dbReference type="AlphaFoldDB" id="A0AA88H512"/>
<dbReference type="Gene3D" id="1.25.10.10">
    <property type="entry name" value="Leucine-rich Repeat Variant"/>
    <property type="match status" value="1"/>
</dbReference>
<evidence type="ECO:0000313" key="2">
    <source>
        <dbReference type="EMBL" id="KAG2392951.1"/>
    </source>
</evidence>
<keyword evidence="3" id="KW-1185">Reference proteome</keyword>
<feature type="compositionally biased region" description="Polar residues" evidence="1">
    <location>
        <begin position="24"/>
        <end position="40"/>
    </location>
</feature>
<name>A0AA88H512_NAELO</name>
<comment type="caution">
    <text evidence="2">The sequence shown here is derived from an EMBL/GenBank/DDBJ whole genome shotgun (WGS) entry which is preliminary data.</text>
</comment>
<feature type="compositionally biased region" description="Low complexity" evidence="1">
    <location>
        <begin position="340"/>
        <end position="357"/>
    </location>
</feature>
<feature type="compositionally biased region" description="Polar residues" evidence="1">
    <location>
        <begin position="47"/>
        <end position="63"/>
    </location>
</feature>
<dbReference type="RefSeq" id="XP_044554845.1">
    <property type="nucleotide sequence ID" value="XM_044699725.1"/>
</dbReference>
<dbReference type="GeneID" id="68101982"/>
<evidence type="ECO:0000313" key="3">
    <source>
        <dbReference type="Proteomes" id="UP000816034"/>
    </source>
</evidence>
<dbReference type="InterPro" id="IPR011989">
    <property type="entry name" value="ARM-like"/>
</dbReference>
<dbReference type="SUPFAM" id="SSF48371">
    <property type="entry name" value="ARM repeat"/>
    <property type="match status" value="1"/>
</dbReference>
<accession>A0AA88H512</accession>
<feature type="compositionally biased region" description="Acidic residues" evidence="1">
    <location>
        <begin position="364"/>
        <end position="380"/>
    </location>
</feature>
<feature type="region of interest" description="Disordered" evidence="1">
    <location>
        <begin position="322"/>
        <end position="380"/>
    </location>
</feature>
<organism evidence="2 3">
    <name type="scientific">Naegleria lovaniensis</name>
    <name type="common">Amoeba</name>
    <dbReference type="NCBI Taxonomy" id="51637"/>
    <lineage>
        <taxon>Eukaryota</taxon>
        <taxon>Discoba</taxon>
        <taxon>Heterolobosea</taxon>
        <taxon>Tetramitia</taxon>
        <taxon>Eutetramitia</taxon>
        <taxon>Vahlkampfiidae</taxon>
        <taxon>Naegleria</taxon>
    </lineage>
</organism>